<keyword evidence="1" id="KW-0472">Membrane</keyword>
<name>A0A9J6QZG0_9FIRM</name>
<keyword evidence="3" id="KW-1185">Reference proteome</keyword>
<dbReference type="SUPFAM" id="SSF48371">
    <property type="entry name" value="ARM repeat"/>
    <property type="match status" value="1"/>
</dbReference>
<accession>A0A9J6QZG0</accession>
<feature type="transmembrane region" description="Helical" evidence="1">
    <location>
        <begin position="354"/>
        <end position="372"/>
    </location>
</feature>
<feature type="transmembrane region" description="Helical" evidence="1">
    <location>
        <begin position="502"/>
        <end position="525"/>
    </location>
</feature>
<keyword evidence="1" id="KW-1133">Transmembrane helix</keyword>
<gene>
    <name evidence="2" type="ORF">OBO34_21305</name>
</gene>
<evidence type="ECO:0008006" key="4">
    <source>
        <dbReference type="Google" id="ProtNLM"/>
    </source>
</evidence>
<reference evidence="2" key="1">
    <citation type="submission" date="2022-09" db="EMBL/GenBank/DDBJ databases">
        <title>Culturomic study of gut microbiota in children with autism spectrum disorder.</title>
        <authorList>
            <person name="Efimov B.A."/>
            <person name="Chaplin A.V."/>
            <person name="Sokolova S.R."/>
            <person name="Pikina A.P."/>
            <person name="Korzhanova M."/>
            <person name="Belova V."/>
            <person name="Korostin D."/>
        </authorList>
    </citation>
    <scope>NUCLEOTIDE SEQUENCE</scope>
    <source>
        <strain evidence="2">ASD5510</strain>
    </source>
</reference>
<feature type="transmembrane region" description="Helical" evidence="1">
    <location>
        <begin position="472"/>
        <end position="495"/>
    </location>
</feature>
<organism evidence="2 3">
    <name type="scientific">Hominibacterium faecale</name>
    <dbReference type="NCBI Taxonomy" id="2839743"/>
    <lineage>
        <taxon>Bacteria</taxon>
        <taxon>Bacillati</taxon>
        <taxon>Bacillota</taxon>
        <taxon>Clostridia</taxon>
        <taxon>Peptostreptococcales</taxon>
        <taxon>Anaerovoracaceae</taxon>
        <taxon>Hominibacterium</taxon>
    </lineage>
</organism>
<feature type="transmembrane region" description="Helical" evidence="1">
    <location>
        <begin position="274"/>
        <end position="294"/>
    </location>
</feature>
<dbReference type="InterPro" id="IPR016024">
    <property type="entry name" value="ARM-type_fold"/>
</dbReference>
<sequence>MADGKVIFETLLDESGLLKGLDDVNSSAGNKLNVIGSAFEKTGGIMTKSFTAPILGAGTAFIGTAEATREYRTEMGKLEAAFTTAGHTTDAAKKTYEDLFAVLGEEDTSVEAANHLAKLTDNEKDLNTWTDICTGVFATFGDSLPIEGLTEAANETAKVGQVTGPLADALNWAGVSEDEFNQKLAACSTEQERQALITKTLNGLYGEASDNYKKVNGDVMEANRAQAKLTDSLARIGAIAEPIMTTLKDKAADLLNGVAGLLETFANAPSGIQALVLGFVAVLVAIGPLLVIFGKVTTGLGNIMDFSSRVRTSLLKKTAATVADTAASTANAAANNAAGKAHKGLSKVLTAGKFLLIGAAIAGVVALLLAFAKDGDAATLMVQNFALKVQEMIGKFAEMIPTILSAITTALPVILQAGVNILLSIINGITSALPSLMAAVPNILLTIVNTIISNLPTLITAALQIITTLAQGIISAIPQIAAAIPKIIIALVNAITENLPTIISAALQIIVALAGGLIGAIPTLVKSLPQIITAIARGLLTLLGEIGNVGISILKKLWNGISSWVTTLKEKIVNLAESLPEKFKEGLGSLVDIGKNLVKGLWNGIKSVKDWVLDKIKGFGDAILDGIKSFFGIHSPSLVMDKIIGKNIALGIAQGIAKNTKTVVKNAEDQMAAIQDAYSDVSITSDFGTPAVQTYAARFARADNTAQERQRQPQPNIEQTINIYQPVATPAETARAIKRQATFGLAGV</sequence>
<comment type="caution">
    <text evidence="2">The sequence shown here is derived from an EMBL/GenBank/DDBJ whole genome shotgun (WGS) entry which is preliminary data.</text>
</comment>
<dbReference type="RefSeq" id="WP_269478850.1">
    <property type="nucleotide sequence ID" value="NZ_JAOSHN010000014.1"/>
</dbReference>
<protein>
    <recommendedName>
        <fullName evidence="4">Phage-related protein</fullName>
    </recommendedName>
</protein>
<dbReference type="AlphaFoldDB" id="A0A9J6QZG0"/>
<dbReference type="Proteomes" id="UP001065549">
    <property type="component" value="Unassembled WGS sequence"/>
</dbReference>
<evidence type="ECO:0000313" key="3">
    <source>
        <dbReference type="Proteomes" id="UP001065549"/>
    </source>
</evidence>
<dbReference type="EMBL" id="JAOSHN010000014">
    <property type="protein sequence ID" value="MCU7380855.1"/>
    <property type="molecule type" value="Genomic_DNA"/>
</dbReference>
<evidence type="ECO:0000256" key="1">
    <source>
        <dbReference type="SAM" id="Phobius"/>
    </source>
</evidence>
<proteinExistence type="predicted"/>
<evidence type="ECO:0000313" key="2">
    <source>
        <dbReference type="EMBL" id="MCU7380855.1"/>
    </source>
</evidence>
<keyword evidence="1" id="KW-0812">Transmembrane</keyword>
<feature type="transmembrane region" description="Helical" evidence="1">
    <location>
        <begin position="399"/>
        <end position="423"/>
    </location>
</feature>